<comment type="caution">
    <text evidence="1">The sequence shown here is derived from an EMBL/GenBank/DDBJ whole genome shotgun (WGS) entry which is preliminary data.</text>
</comment>
<evidence type="ECO:0000313" key="2">
    <source>
        <dbReference type="Proteomes" id="UP001363151"/>
    </source>
</evidence>
<reference evidence="1 2" key="1">
    <citation type="submission" date="2024-03" db="EMBL/GenBank/DDBJ databases">
        <title>Aureococcus anophagefferens CCMP1851 and Kratosvirus quantuckense: Draft genome of a second virus-susceptible host strain in the model system.</title>
        <authorList>
            <person name="Chase E."/>
            <person name="Truchon A.R."/>
            <person name="Schepens W."/>
            <person name="Wilhelm S.W."/>
        </authorList>
    </citation>
    <scope>NUCLEOTIDE SEQUENCE [LARGE SCALE GENOMIC DNA]</scope>
    <source>
        <strain evidence="1 2">CCMP1851</strain>
    </source>
</reference>
<evidence type="ECO:0000313" key="1">
    <source>
        <dbReference type="EMBL" id="KAK7253243.1"/>
    </source>
</evidence>
<dbReference type="Proteomes" id="UP001363151">
    <property type="component" value="Unassembled WGS sequence"/>
</dbReference>
<gene>
    <name evidence="1" type="ORF">SO694_00001133</name>
</gene>
<proteinExistence type="predicted"/>
<protein>
    <submittedName>
        <fullName evidence="1">Plastid-lipid associated protein / fibrillin family protein</fullName>
    </submittedName>
</protein>
<keyword evidence="2" id="KW-1185">Reference proteome</keyword>
<name>A0ABR1GBL3_AURAN</name>
<organism evidence="1 2">
    <name type="scientific">Aureococcus anophagefferens</name>
    <name type="common">Harmful bloom alga</name>
    <dbReference type="NCBI Taxonomy" id="44056"/>
    <lineage>
        <taxon>Eukaryota</taxon>
        <taxon>Sar</taxon>
        <taxon>Stramenopiles</taxon>
        <taxon>Ochrophyta</taxon>
        <taxon>Pelagophyceae</taxon>
        <taxon>Pelagomonadales</taxon>
        <taxon>Pelagomonadaceae</taxon>
        <taxon>Aureococcus</taxon>
    </lineage>
</organism>
<sequence>MQPTSESKLMGWNDKLDAGLAHWVVCGKRGAAVRSGVAIASELVTVLAPGTAVVSAGAPTVEANLERLRLVQPAAGYVSRKVLKRVDAPETPAPIKAPALPKPPSLKTPASAKLPLYFVNTDACGDRRALQEKQCAALDMVPRRVRAVTPTCAAYVAAQNDPARSPHMIPTDDVATGAGANAIVLSFLEAFRAAAAGAGDAHEARLVSEDDAHFPADFRARLAALAEKMPATVDAVWLWSSTYAESREQLGIPEPPGGHGAGAFYETWPRYARGAGGWKGALVITCQPGICLTTRRGAAKIADAIAAAMARERWQPFDVAMPTLGAKSETDATLPRMVLAADLELMTQVTLKSVRAKESHKAAARESLLAAPEAGALLERSASGDHAADAALGEIITTKLKRAVAERNLVKQLGLTEKVDSGALANLLRPKSAPLSKDPDTVARATAFTDAIFAKAL</sequence>
<dbReference type="EMBL" id="JBBJCI010000035">
    <property type="protein sequence ID" value="KAK7253243.1"/>
    <property type="molecule type" value="Genomic_DNA"/>
</dbReference>
<accession>A0ABR1GBL3</accession>